<feature type="region of interest" description="Disordered" evidence="1">
    <location>
        <begin position="129"/>
        <end position="186"/>
    </location>
</feature>
<reference evidence="2" key="1">
    <citation type="submission" date="2023-01" db="EMBL/GenBank/DDBJ databases">
        <title>Genome assembly of the deep-sea coral Lophelia pertusa.</title>
        <authorList>
            <person name="Herrera S."/>
            <person name="Cordes E."/>
        </authorList>
    </citation>
    <scope>NUCLEOTIDE SEQUENCE</scope>
    <source>
        <strain evidence="2">USNM1676648</strain>
        <tissue evidence="2">Polyp</tissue>
    </source>
</reference>
<proteinExistence type="predicted"/>
<dbReference type="OrthoDB" id="5945252at2759"/>
<comment type="caution">
    <text evidence="2">The sequence shown here is derived from an EMBL/GenBank/DDBJ whole genome shotgun (WGS) entry which is preliminary data.</text>
</comment>
<dbReference type="Proteomes" id="UP001163046">
    <property type="component" value="Unassembled WGS sequence"/>
</dbReference>
<dbReference type="AlphaFoldDB" id="A0A9X0A0Y6"/>
<organism evidence="2 3">
    <name type="scientific">Desmophyllum pertusum</name>
    <dbReference type="NCBI Taxonomy" id="174260"/>
    <lineage>
        <taxon>Eukaryota</taxon>
        <taxon>Metazoa</taxon>
        <taxon>Cnidaria</taxon>
        <taxon>Anthozoa</taxon>
        <taxon>Hexacorallia</taxon>
        <taxon>Scleractinia</taxon>
        <taxon>Caryophylliina</taxon>
        <taxon>Caryophylliidae</taxon>
        <taxon>Desmophyllum</taxon>
    </lineage>
</organism>
<sequence length="186" mass="20953">MHEVVANFMCKLMETRPFSHLKARMSEDEVKRATDNWVPGERATKKLVDWCQDQWRRKKPCYPKKPQAYFSNEPCTMPWFDDMPVCFNCGFPCPECRAELGLDIPTEMSTAHAIMNFEEIHNASDVTVSLDQDNGMPSSASTQPSSASQQPSSSAQLQSSASQQPSSALQQPSASRMKLRSSRKQN</sequence>
<protein>
    <submittedName>
        <fullName evidence="2">Uncharacterized protein</fullName>
    </submittedName>
</protein>
<gene>
    <name evidence="2" type="ORF">OS493_018520</name>
</gene>
<evidence type="ECO:0000313" key="2">
    <source>
        <dbReference type="EMBL" id="KAJ7391473.1"/>
    </source>
</evidence>
<keyword evidence="3" id="KW-1185">Reference proteome</keyword>
<accession>A0A9X0A0Y6</accession>
<evidence type="ECO:0000313" key="3">
    <source>
        <dbReference type="Proteomes" id="UP001163046"/>
    </source>
</evidence>
<feature type="compositionally biased region" description="Basic residues" evidence="1">
    <location>
        <begin position="177"/>
        <end position="186"/>
    </location>
</feature>
<dbReference type="EMBL" id="MU825406">
    <property type="protein sequence ID" value="KAJ7391473.1"/>
    <property type="molecule type" value="Genomic_DNA"/>
</dbReference>
<feature type="compositionally biased region" description="Low complexity" evidence="1">
    <location>
        <begin position="137"/>
        <end position="175"/>
    </location>
</feature>
<name>A0A9X0A0Y6_9CNID</name>
<evidence type="ECO:0000256" key="1">
    <source>
        <dbReference type="SAM" id="MobiDB-lite"/>
    </source>
</evidence>